<evidence type="ECO:0000256" key="1">
    <source>
        <dbReference type="ARBA" id="ARBA00008007"/>
    </source>
</evidence>
<dbReference type="InterPro" id="IPR051910">
    <property type="entry name" value="ComF/GntX_DNA_util-trans"/>
</dbReference>
<gene>
    <name evidence="3" type="ORF">J2S19_002731</name>
</gene>
<dbReference type="PANTHER" id="PTHR47505:SF1">
    <property type="entry name" value="DNA UTILIZATION PROTEIN YHGH"/>
    <property type="match status" value="1"/>
</dbReference>
<organism evidence="3 4">
    <name type="scientific">Metabacillus malikii</name>
    <dbReference type="NCBI Taxonomy" id="1504265"/>
    <lineage>
        <taxon>Bacteria</taxon>
        <taxon>Bacillati</taxon>
        <taxon>Bacillota</taxon>
        <taxon>Bacilli</taxon>
        <taxon>Bacillales</taxon>
        <taxon>Bacillaceae</taxon>
        <taxon>Metabacillus</taxon>
    </lineage>
</organism>
<accession>A0ABT9ZGN6</accession>
<dbReference type="InterPro" id="IPR029057">
    <property type="entry name" value="PRTase-like"/>
</dbReference>
<reference evidence="3 4" key="1">
    <citation type="submission" date="2023-07" db="EMBL/GenBank/DDBJ databases">
        <title>Genomic Encyclopedia of Type Strains, Phase IV (KMG-IV): sequencing the most valuable type-strain genomes for metagenomic binning, comparative biology and taxonomic classification.</title>
        <authorList>
            <person name="Goeker M."/>
        </authorList>
    </citation>
    <scope>NUCLEOTIDE SEQUENCE [LARGE SCALE GENOMIC DNA]</scope>
    <source>
        <strain evidence="3 4">DSM 29005</strain>
    </source>
</reference>
<proteinExistence type="inferred from homology"/>
<feature type="domain" description="Phosphoribosyltransferase" evidence="2">
    <location>
        <begin position="143"/>
        <end position="227"/>
    </location>
</feature>
<protein>
    <submittedName>
        <fullName evidence="3">Competence protein ComFC</fullName>
    </submittedName>
</protein>
<evidence type="ECO:0000313" key="4">
    <source>
        <dbReference type="Proteomes" id="UP001234495"/>
    </source>
</evidence>
<dbReference type="Gene3D" id="3.40.50.2020">
    <property type="match status" value="1"/>
</dbReference>
<dbReference type="InterPro" id="IPR000836">
    <property type="entry name" value="PRTase_dom"/>
</dbReference>
<comment type="caution">
    <text evidence="3">The sequence shown here is derived from an EMBL/GenBank/DDBJ whole genome shotgun (WGS) entry which is preliminary data.</text>
</comment>
<dbReference type="Pfam" id="PF00156">
    <property type="entry name" value="Pribosyltran"/>
    <property type="match status" value="1"/>
</dbReference>
<keyword evidence="4" id="KW-1185">Reference proteome</keyword>
<dbReference type="EMBL" id="JAUSUD010000012">
    <property type="protein sequence ID" value="MDQ0231448.1"/>
    <property type="molecule type" value="Genomic_DNA"/>
</dbReference>
<sequence length="229" mass="26455">MRCLICKQEISVEPSWTSLLLLKDSNTCESCEQQFERITGPTCPGCYRPQQTSDICPDCEKWEKDPQWKQTLQKNVSIYKYNDEMKEVLSLYKFRGDAALAQVFAKEIRHTYKKHYTTSAIDYTIPIPLSKERLYERGFNQAKLLANFIPLNQLDILQRAHHEKQSKKSRQQRLSSENVFFLLESSKIVGKNILLIDDIYTTGTTLRHAAKILIQGGASKVFSLTLIRS</sequence>
<name>A0ABT9ZGN6_9BACI</name>
<dbReference type="SUPFAM" id="SSF53271">
    <property type="entry name" value="PRTase-like"/>
    <property type="match status" value="1"/>
</dbReference>
<comment type="similarity">
    <text evidence="1">Belongs to the ComF/GntX family.</text>
</comment>
<evidence type="ECO:0000259" key="2">
    <source>
        <dbReference type="Pfam" id="PF00156"/>
    </source>
</evidence>
<dbReference type="Proteomes" id="UP001234495">
    <property type="component" value="Unassembled WGS sequence"/>
</dbReference>
<evidence type="ECO:0000313" key="3">
    <source>
        <dbReference type="EMBL" id="MDQ0231448.1"/>
    </source>
</evidence>
<dbReference type="RefSeq" id="WP_307342423.1">
    <property type="nucleotide sequence ID" value="NZ_JAUSUD010000012.1"/>
</dbReference>
<dbReference type="PANTHER" id="PTHR47505">
    <property type="entry name" value="DNA UTILIZATION PROTEIN YHGH"/>
    <property type="match status" value="1"/>
</dbReference>
<dbReference type="CDD" id="cd06223">
    <property type="entry name" value="PRTases_typeI"/>
    <property type="match status" value="1"/>
</dbReference>